<feature type="region of interest" description="Disordered" evidence="7">
    <location>
        <begin position="1"/>
        <end position="80"/>
    </location>
</feature>
<dbReference type="Proteomes" id="UP000193920">
    <property type="component" value="Unassembled WGS sequence"/>
</dbReference>
<dbReference type="GO" id="GO:0031120">
    <property type="term" value="P:snRNA pseudouridine synthesis"/>
    <property type="evidence" value="ECO:0007669"/>
    <property type="project" value="EnsemblFungi"/>
</dbReference>
<dbReference type="CDD" id="cd02568">
    <property type="entry name" value="PseudoU_synth_PUS1_PUS2"/>
    <property type="match status" value="1"/>
</dbReference>
<dbReference type="Pfam" id="PF01416">
    <property type="entry name" value="PseudoU_synth_1"/>
    <property type="match status" value="1"/>
</dbReference>
<keyword evidence="3" id="KW-0413">Isomerase</keyword>
<evidence type="ECO:0000256" key="1">
    <source>
        <dbReference type="ARBA" id="ARBA00009375"/>
    </source>
</evidence>
<evidence type="ECO:0000256" key="6">
    <source>
        <dbReference type="PIRSR" id="PIRSR641708-2"/>
    </source>
</evidence>
<dbReference type="NCBIfam" id="TIGR00071">
    <property type="entry name" value="hisT_truA"/>
    <property type="match status" value="1"/>
</dbReference>
<evidence type="ECO:0000313" key="10">
    <source>
        <dbReference type="Proteomes" id="UP000193920"/>
    </source>
</evidence>
<evidence type="ECO:0000256" key="2">
    <source>
        <dbReference type="ARBA" id="ARBA00022694"/>
    </source>
</evidence>
<dbReference type="InterPro" id="IPR020103">
    <property type="entry name" value="PsdUridine_synth_cat_dom_sf"/>
</dbReference>
<evidence type="ECO:0000256" key="5">
    <source>
        <dbReference type="PIRSR" id="PIRSR641708-1"/>
    </source>
</evidence>
<dbReference type="PANTHER" id="PTHR11142">
    <property type="entry name" value="PSEUDOURIDYLATE SYNTHASE"/>
    <property type="match status" value="1"/>
</dbReference>
<dbReference type="GO" id="GO:0031119">
    <property type="term" value="P:tRNA pseudouridine synthesis"/>
    <property type="evidence" value="ECO:0007669"/>
    <property type="project" value="EnsemblFungi"/>
</dbReference>
<keyword evidence="2" id="KW-0819">tRNA processing</keyword>
<dbReference type="OrthoDB" id="10256309at2759"/>
<evidence type="ECO:0000313" key="9">
    <source>
        <dbReference type="EMBL" id="ORY26215.1"/>
    </source>
</evidence>
<dbReference type="GO" id="GO:0009982">
    <property type="term" value="F:pseudouridine synthase activity"/>
    <property type="evidence" value="ECO:0007669"/>
    <property type="project" value="EnsemblFungi"/>
</dbReference>
<feature type="compositionally biased region" description="Basic and acidic residues" evidence="7">
    <location>
        <begin position="11"/>
        <end position="37"/>
    </location>
</feature>
<dbReference type="InterPro" id="IPR020097">
    <property type="entry name" value="PsdUridine_synth_TruA_a/b_dom"/>
</dbReference>
<feature type="binding site" evidence="6">
    <location>
        <position position="201"/>
    </location>
    <ligand>
        <name>substrate</name>
    </ligand>
</feature>
<comment type="caution">
    <text evidence="9">The sequence shown here is derived from an EMBL/GenBank/DDBJ whole genome shotgun (WGS) entry which is preliminary data.</text>
</comment>
<feature type="compositionally biased region" description="Basic and acidic residues" evidence="7">
    <location>
        <begin position="69"/>
        <end position="80"/>
    </location>
</feature>
<sequence>MDIDKNQNSSLEKENVEISEQTSEKNTDNNGKRKINEVENSTENDNEASNGNKKDLKKIKKQTTRKPWAPKERKEGEVVEKRRPKKKCALLMGFCGTGYQGMQINPGAKTIEGDLWKALVEAKAVSKDNAEDPKKISFVRAARTDKGVHAVGQVISGKFIIEDEDIVEKINAALPEQIRVWDIIRTSNSFHAKNAADSRIYEYLLPSYCLMPANPIYYPNSGIAKDLPNKEEIIKKVNNNEPIEIPPYTDEEIQKFRDYRISKEKLETFRQALESYVGSHNYHNFTVGKKFEEESSTRYIISFKCSDPFIRNGVEWLSLKIQGQAFMIHQIRKMIGFVVMLLRTGTTISLISTAFSKIKMNIPKVPGDGLWLDQVVIQSYSKRFPNNKPITFEPYKDKIEPFREKYIYSKIIEEEHNSNCFIEWLKCVDSHSWEIQYFLNAEGVVKLDQRPDYLIQQEKIENGIKVDHPVENTNEKAEDDIF</sequence>
<evidence type="ECO:0000259" key="8">
    <source>
        <dbReference type="Pfam" id="PF01416"/>
    </source>
</evidence>
<comment type="similarity">
    <text evidence="1">Belongs to the tRNA pseudouridine synthase TruA family.</text>
</comment>
<feature type="active site" description="Nucleophile" evidence="5">
    <location>
        <position position="145"/>
    </location>
</feature>
<evidence type="ECO:0000256" key="3">
    <source>
        <dbReference type="ARBA" id="ARBA00023235"/>
    </source>
</evidence>
<dbReference type="AlphaFoldDB" id="A0A1Y2AWD3"/>
<dbReference type="GO" id="GO:1990481">
    <property type="term" value="P:mRNA pseudouridine synthesis"/>
    <property type="evidence" value="ECO:0007669"/>
    <property type="project" value="EnsemblFungi"/>
</dbReference>
<dbReference type="SUPFAM" id="SSF55120">
    <property type="entry name" value="Pseudouridine synthase"/>
    <property type="match status" value="1"/>
</dbReference>
<dbReference type="InterPro" id="IPR020095">
    <property type="entry name" value="PsdUridine_synth_TruA_C"/>
</dbReference>
<protein>
    <submittedName>
        <fullName evidence="9">Pseudouridine synthase</fullName>
    </submittedName>
</protein>
<dbReference type="PANTHER" id="PTHR11142:SF4">
    <property type="entry name" value="PSEUDOURIDYLATE SYNTHASE 1 HOMOLOG"/>
    <property type="match status" value="1"/>
</dbReference>
<dbReference type="EMBL" id="MCOG01000204">
    <property type="protein sequence ID" value="ORY26215.1"/>
    <property type="molecule type" value="Genomic_DNA"/>
</dbReference>
<organism evidence="9 10">
    <name type="scientific">Neocallimastix californiae</name>
    <dbReference type="NCBI Taxonomy" id="1754190"/>
    <lineage>
        <taxon>Eukaryota</taxon>
        <taxon>Fungi</taxon>
        <taxon>Fungi incertae sedis</taxon>
        <taxon>Chytridiomycota</taxon>
        <taxon>Chytridiomycota incertae sedis</taxon>
        <taxon>Neocallimastigomycetes</taxon>
        <taxon>Neocallimastigales</taxon>
        <taxon>Neocallimastigaceae</taxon>
        <taxon>Neocallimastix</taxon>
    </lineage>
</organism>
<dbReference type="Gene3D" id="3.30.70.580">
    <property type="entry name" value="Pseudouridine synthase I, catalytic domain, N-terminal subdomain"/>
    <property type="match status" value="1"/>
</dbReference>
<comment type="catalytic activity">
    <reaction evidence="4">
        <text>a uridine in tRNA = a pseudouridine in tRNA</text>
        <dbReference type="Rhea" id="RHEA:54572"/>
        <dbReference type="Rhea" id="RHEA-COMP:13339"/>
        <dbReference type="Rhea" id="RHEA-COMP:13934"/>
        <dbReference type="ChEBI" id="CHEBI:65314"/>
        <dbReference type="ChEBI" id="CHEBI:65315"/>
    </reaction>
</comment>
<dbReference type="GO" id="GO:0003723">
    <property type="term" value="F:RNA binding"/>
    <property type="evidence" value="ECO:0007669"/>
    <property type="project" value="InterPro"/>
</dbReference>
<name>A0A1Y2AWD3_9FUNG</name>
<dbReference type="Gene3D" id="3.30.70.660">
    <property type="entry name" value="Pseudouridine synthase I, catalytic domain, C-terminal subdomain"/>
    <property type="match status" value="1"/>
</dbReference>
<evidence type="ECO:0000256" key="7">
    <source>
        <dbReference type="SAM" id="MobiDB-lite"/>
    </source>
</evidence>
<dbReference type="STRING" id="1754190.A0A1Y2AWD3"/>
<reference evidence="9 10" key="1">
    <citation type="submission" date="2016-08" db="EMBL/GenBank/DDBJ databases">
        <title>A Parts List for Fungal Cellulosomes Revealed by Comparative Genomics.</title>
        <authorList>
            <consortium name="DOE Joint Genome Institute"/>
            <person name="Haitjema C.H."/>
            <person name="Gilmore S.P."/>
            <person name="Henske J.K."/>
            <person name="Solomon K.V."/>
            <person name="De Groot R."/>
            <person name="Kuo A."/>
            <person name="Mondo S.J."/>
            <person name="Salamov A.A."/>
            <person name="Labutti K."/>
            <person name="Zhao Z."/>
            <person name="Chiniquy J."/>
            <person name="Barry K."/>
            <person name="Brewer H.M."/>
            <person name="Purvine S.O."/>
            <person name="Wright A.T."/>
            <person name="Boxma B."/>
            <person name="Van Alen T."/>
            <person name="Hackstein J.H."/>
            <person name="Baker S.E."/>
            <person name="Grigoriev I.V."/>
            <person name="O'Malley M.A."/>
        </authorList>
    </citation>
    <scope>NUCLEOTIDE SEQUENCE [LARGE SCALE GENOMIC DNA]</scope>
    <source>
        <strain evidence="9 10">G1</strain>
    </source>
</reference>
<feature type="compositionally biased region" description="Polar residues" evidence="7">
    <location>
        <begin position="1"/>
        <end position="10"/>
    </location>
</feature>
<proteinExistence type="inferred from homology"/>
<feature type="compositionally biased region" description="Basic residues" evidence="7">
    <location>
        <begin position="55"/>
        <end position="64"/>
    </location>
</feature>
<dbReference type="FunFam" id="3.30.70.580:FF:000002">
    <property type="entry name" value="tRNA pseudouridine synthase"/>
    <property type="match status" value="1"/>
</dbReference>
<dbReference type="InterPro" id="IPR041708">
    <property type="entry name" value="PUS1/PUS2-like"/>
</dbReference>
<gene>
    <name evidence="9" type="ORF">LY90DRAFT_388736</name>
</gene>
<feature type="domain" description="Pseudouridine synthase I TruA alpha/beta" evidence="8">
    <location>
        <begin position="272"/>
        <end position="372"/>
    </location>
</feature>
<accession>A0A1Y2AWD3</accession>
<dbReference type="InterPro" id="IPR020094">
    <property type="entry name" value="TruA/RsuA/RluB/E/F_N"/>
</dbReference>
<keyword evidence="10" id="KW-1185">Reference proteome</keyword>
<dbReference type="GO" id="GO:0005634">
    <property type="term" value="C:nucleus"/>
    <property type="evidence" value="ECO:0007669"/>
    <property type="project" value="EnsemblFungi"/>
</dbReference>
<evidence type="ECO:0000256" key="4">
    <source>
        <dbReference type="ARBA" id="ARBA00036943"/>
    </source>
</evidence>
<dbReference type="InterPro" id="IPR001406">
    <property type="entry name" value="PsdUridine_synth_TruA"/>
</dbReference>